<gene>
    <name evidence="8" type="ORF">HELGO_WM2491</name>
</gene>
<evidence type="ECO:0000256" key="1">
    <source>
        <dbReference type="ARBA" id="ARBA00001947"/>
    </source>
</evidence>
<evidence type="ECO:0000256" key="6">
    <source>
        <dbReference type="ARBA" id="ARBA00048488"/>
    </source>
</evidence>
<keyword evidence="5 8" id="KW-0560">Oxidoreductase</keyword>
<accession>A0A6S6RXG7</accession>
<dbReference type="AlphaFoldDB" id="A0A6S6RXG7"/>
<dbReference type="Pfam" id="PF01641">
    <property type="entry name" value="SelR"/>
    <property type="match status" value="1"/>
</dbReference>
<dbReference type="GO" id="GO:0046872">
    <property type="term" value="F:metal ion binding"/>
    <property type="evidence" value="ECO:0007669"/>
    <property type="project" value="UniProtKB-KW"/>
</dbReference>
<dbReference type="GO" id="GO:0030091">
    <property type="term" value="P:protein repair"/>
    <property type="evidence" value="ECO:0007669"/>
    <property type="project" value="InterPro"/>
</dbReference>
<protein>
    <recommendedName>
        <fullName evidence="2">peptide-methionine (R)-S-oxide reductase</fullName>
        <ecNumber evidence="2">1.8.4.12</ecNumber>
    </recommendedName>
</protein>
<dbReference type="InterPro" id="IPR011057">
    <property type="entry name" value="Mss4-like_sf"/>
</dbReference>
<keyword evidence="3" id="KW-0479">Metal-binding</keyword>
<dbReference type="InterPro" id="IPR028427">
    <property type="entry name" value="Met_Sox_Rdtase_MsrB"/>
</dbReference>
<evidence type="ECO:0000259" key="7">
    <source>
        <dbReference type="PROSITE" id="PS51790"/>
    </source>
</evidence>
<sequence>MATLAMLKDLARLFNLFYRKRNTMAYNTLNEEETRVIVNKGTERSFTGKFWDHKEAGMYTCRQCNAPLFPSETKFDSGTGWPSFDDAVEGAVKEIPDADGRRIEIVCANCDGHLGHVFKGEGMTSKSTRHCVNSISLDFEAK</sequence>
<dbReference type="PROSITE" id="PS51790">
    <property type="entry name" value="MSRB"/>
    <property type="match status" value="1"/>
</dbReference>
<evidence type="ECO:0000256" key="5">
    <source>
        <dbReference type="ARBA" id="ARBA00023002"/>
    </source>
</evidence>
<evidence type="ECO:0000256" key="2">
    <source>
        <dbReference type="ARBA" id="ARBA00012499"/>
    </source>
</evidence>
<dbReference type="PANTHER" id="PTHR46081:SF8">
    <property type="entry name" value="PEPTIDE METHIONINE SULFOXIDE REDUCTASE 2"/>
    <property type="match status" value="1"/>
</dbReference>
<comment type="catalytic activity">
    <reaction evidence="6">
        <text>L-methionyl-[protein] + [thioredoxin]-disulfide + H2O = L-methionyl-(R)-S-oxide-[protein] + [thioredoxin]-dithiol</text>
        <dbReference type="Rhea" id="RHEA:24164"/>
        <dbReference type="Rhea" id="RHEA-COMP:10698"/>
        <dbReference type="Rhea" id="RHEA-COMP:10700"/>
        <dbReference type="Rhea" id="RHEA-COMP:12313"/>
        <dbReference type="Rhea" id="RHEA-COMP:12314"/>
        <dbReference type="ChEBI" id="CHEBI:15377"/>
        <dbReference type="ChEBI" id="CHEBI:16044"/>
        <dbReference type="ChEBI" id="CHEBI:29950"/>
        <dbReference type="ChEBI" id="CHEBI:45764"/>
        <dbReference type="ChEBI" id="CHEBI:50058"/>
        <dbReference type="EC" id="1.8.4.12"/>
    </reaction>
</comment>
<dbReference type="EC" id="1.8.4.12" evidence="2"/>
<dbReference type="PANTHER" id="PTHR46081">
    <property type="entry name" value="PEPTIDE METHIONINE SULFOXIDE REDUCTASE 2"/>
    <property type="match status" value="1"/>
</dbReference>
<dbReference type="GO" id="GO:0033743">
    <property type="term" value="F:peptide-methionine (R)-S-oxide reductase activity"/>
    <property type="evidence" value="ECO:0007669"/>
    <property type="project" value="UniProtKB-EC"/>
</dbReference>
<dbReference type="EMBL" id="CACVAS010000020">
    <property type="protein sequence ID" value="CAA6801760.1"/>
    <property type="molecule type" value="Genomic_DNA"/>
</dbReference>
<dbReference type="InterPro" id="IPR002579">
    <property type="entry name" value="Met_Sox_Rdtase_MsrB_dom"/>
</dbReference>
<reference evidence="8" key="1">
    <citation type="submission" date="2020-01" db="EMBL/GenBank/DDBJ databases">
        <authorList>
            <person name="Meier V. D."/>
            <person name="Meier V D."/>
        </authorList>
    </citation>
    <scope>NUCLEOTIDE SEQUENCE</scope>
    <source>
        <strain evidence="8">HLG_WM_MAG_01</strain>
    </source>
</reference>
<evidence type="ECO:0000313" key="8">
    <source>
        <dbReference type="EMBL" id="CAA6801760.1"/>
    </source>
</evidence>
<name>A0A6S6RXG7_9BACT</name>
<feature type="domain" description="MsrB" evidence="7">
    <location>
        <begin position="22"/>
        <end position="142"/>
    </location>
</feature>
<dbReference type="NCBIfam" id="NF004036">
    <property type="entry name" value="PRK05508.1"/>
    <property type="match status" value="1"/>
</dbReference>
<dbReference type="GO" id="GO:0006979">
    <property type="term" value="P:response to oxidative stress"/>
    <property type="evidence" value="ECO:0007669"/>
    <property type="project" value="InterPro"/>
</dbReference>
<dbReference type="SUPFAM" id="SSF51316">
    <property type="entry name" value="Mss4-like"/>
    <property type="match status" value="1"/>
</dbReference>
<dbReference type="NCBIfam" id="TIGR00357">
    <property type="entry name" value="peptide-methionine (R)-S-oxide reductase MsrB"/>
    <property type="match status" value="1"/>
</dbReference>
<comment type="cofactor">
    <cofactor evidence="1">
        <name>Zn(2+)</name>
        <dbReference type="ChEBI" id="CHEBI:29105"/>
    </cofactor>
</comment>
<organism evidence="8">
    <name type="scientific">uncultured Sulfurovum sp</name>
    <dbReference type="NCBI Taxonomy" id="269237"/>
    <lineage>
        <taxon>Bacteria</taxon>
        <taxon>Pseudomonadati</taxon>
        <taxon>Campylobacterota</taxon>
        <taxon>Epsilonproteobacteria</taxon>
        <taxon>Campylobacterales</taxon>
        <taxon>Sulfurovaceae</taxon>
        <taxon>Sulfurovum</taxon>
        <taxon>environmental samples</taxon>
    </lineage>
</organism>
<evidence type="ECO:0000256" key="3">
    <source>
        <dbReference type="ARBA" id="ARBA00022723"/>
    </source>
</evidence>
<dbReference type="Gene3D" id="2.170.150.20">
    <property type="entry name" value="Peptide methionine sulfoxide reductase"/>
    <property type="match status" value="1"/>
</dbReference>
<keyword evidence="4" id="KW-0862">Zinc</keyword>
<evidence type="ECO:0000256" key="4">
    <source>
        <dbReference type="ARBA" id="ARBA00022833"/>
    </source>
</evidence>
<proteinExistence type="predicted"/>